<feature type="domain" description="SIS" evidence="5">
    <location>
        <begin position="115"/>
        <end position="258"/>
    </location>
</feature>
<keyword evidence="7" id="KW-1185">Reference proteome</keyword>
<dbReference type="InterPro" id="IPR009057">
    <property type="entry name" value="Homeodomain-like_sf"/>
</dbReference>
<dbReference type="CDD" id="cd05013">
    <property type="entry name" value="SIS_RpiR"/>
    <property type="match status" value="1"/>
</dbReference>
<dbReference type="EMBL" id="JAATEJ010000035">
    <property type="protein sequence ID" value="NJP47849.1"/>
    <property type="molecule type" value="Genomic_DNA"/>
</dbReference>
<dbReference type="PROSITE" id="PS51071">
    <property type="entry name" value="HTH_RPIR"/>
    <property type="match status" value="1"/>
</dbReference>
<reference evidence="6 7" key="1">
    <citation type="submission" date="2020-03" db="EMBL/GenBank/DDBJ databases">
        <title>WGS of actinomycetes isolated from Thailand.</title>
        <authorList>
            <person name="Thawai C."/>
        </authorList>
    </citation>
    <scope>NUCLEOTIDE SEQUENCE [LARGE SCALE GENOMIC DNA]</scope>
    <source>
        <strain evidence="6 7">PRB2-1</strain>
    </source>
</reference>
<dbReference type="Pfam" id="PF01380">
    <property type="entry name" value="SIS"/>
    <property type="match status" value="1"/>
</dbReference>
<evidence type="ECO:0000259" key="4">
    <source>
        <dbReference type="PROSITE" id="PS51071"/>
    </source>
</evidence>
<proteinExistence type="predicted"/>
<gene>
    <name evidence="6" type="ORF">HCN08_31260</name>
</gene>
<dbReference type="Gene3D" id="3.40.50.10490">
    <property type="entry name" value="Glucose-6-phosphate isomerase like protein, domain 1"/>
    <property type="match status" value="1"/>
</dbReference>
<dbReference type="PANTHER" id="PTHR30514:SF1">
    <property type="entry name" value="HTH-TYPE TRANSCRIPTIONAL REGULATOR HEXR-RELATED"/>
    <property type="match status" value="1"/>
</dbReference>
<evidence type="ECO:0000256" key="1">
    <source>
        <dbReference type="ARBA" id="ARBA00023015"/>
    </source>
</evidence>
<keyword evidence="3" id="KW-0804">Transcription</keyword>
<dbReference type="SUPFAM" id="SSF53697">
    <property type="entry name" value="SIS domain"/>
    <property type="match status" value="1"/>
</dbReference>
<feature type="domain" description="HTH rpiR-type" evidence="4">
    <location>
        <begin position="1"/>
        <end position="72"/>
    </location>
</feature>
<dbReference type="Pfam" id="PF01418">
    <property type="entry name" value="HTH_6"/>
    <property type="match status" value="1"/>
</dbReference>
<dbReference type="InterPro" id="IPR035472">
    <property type="entry name" value="RpiR-like_SIS"/>
</dbReference>
<dbReference type="Proteomes" id="UP000734511">
    <property type="component" value="Unassembled WGS sequence"/>
</dbReference>
<dbReference type="PANTHER" id="PTHR30514">
    <property type="entry name" value="GLUCOKINASE"/>
    <property type="match status" value="1"/>
</dbReference>
<organism evidence="6 7">
    <name type="scientific">Actinacidiphila epipremni</name>
    <dbReference type="NCBI Taxonomy" id="2053013"/>
    <lineage>
        <taxon>Bacteria</taxon>
        <taxon>Bacillati</taxon>
        <taxon>Actinomycetota</taxon>
        <taxon>Actinomycetes</taxon>
        <taxon>Kitasatosporales</taxon>
        <taxon>Streptomycetaceae</taxon>
        <taxon>Actinacidiphila</taxon>
    </lineage>
</organism>
<dbReference type="InterPro" id="IPR001347">
    <property type="entry name" value="SIS_dom"/>
</dbReference>
<evidence type="ECO:0000313" key="7">
    <source>
        <dbReference type="Proteomes" id="UP000734511"/>
    </source>
</evidence>
<comment type="caution">
    <text evidence="6">The sequence shown here is derived from an EMBL/GenBank/DDBJ whole genome shotgun (WGS) entry which is preliminary data.</text>
</comment>
<keyword evidence="2" id="KW-0238">DNA-binding</keyword>
<sequence>MVRGLMPSLTPAAARIATLIIEDPAQVARSTISELSALAGTSESSIVRTARALGFAGYPELRLALAVSAAKQEPRSDLSSGISPEDSAAEVIGKLVHTEAQAVRETATQLDPEALAAAVRAVCGGGQLHIAGVGASGLVAQDLQQKLARIGRPCHAHTDSQSALTSAVLLGPGDVFLAVSHSGESRDVLEPLRRAAAEGAATVVITNHPMSTAAQIADHVLVSAGRETTFRPGAMASRISQLVVVDCLFVCVAQRTYDRSSRALRLTHEALESDRTS</sequence>
<name>A0ABX1A1Q1_9ACTN</name>
<evidence type="ECO:0000256" key="3">
    <source>
        <dbReference type="ARBA" id="ARBA00023163"/>
    </source>
</evidence>
<protein>
    <submittedName>
        <fullName evidence="6">MurR/RpiR family transcriptional regulator</fullName>
    </submittedName>
</protein>
<keyword evidence="1" id="KW-0805">Transcription regulation</keyword>
<dbReference type="InterPro" id="IPR046348">
    <property type="entry name" value="SIS_dom_sf"/>
</dbReference>
<dbReference type="Gene3D" id="1.10.10.10">
    <property type="entry name" value="Winged helix-like DNA-binding domain superfamily/Winged helix DNA-binding domain"/>
    <property type="match status" value="1"/>
</dbReference>
<evidence type="ECO:0000256" key="2">
    <source>
        <dbReference type="ARBA" id="ARBA00023125"/>
    </source>
</evidence>
<accession>A0ABX1A1Q1</accession>
<dbReference type="InterPro" id="IPR036388">
    <property type="entry name" value="WH-like_DNA-bd_sf"/>
</dbReference>
<dbReference type="InterPro" id="IPR000281">
    <property type="entry name" value="HTH_RpiR"/>
</dbReference>
<dbReference type="PROSITE" id="PS51464">
    <property type="entry name" value="SIS"/>
    <property type="match status" value="1"/>
</dbReference>
<evidence type="ECO:0000313" key="6">
    <source>
        <dbReference type="EMBL" id="NJP47849.1"/>
    </source>
</evidence>
<dbReference type="InterPro" id="IPR047640">
    <property type="entry name" value="RpiR-like"/>
</dbReference>
<evidence type="ECO:0000259" key="5">
    <source>
        <dbReference type="PROSITE" id="PS51464"/>
    </source>
</evidence>
<dbReference type="SUPFAM" id="SSF46689">
    <property type="entry name" value="Homeodomain-like"/>
    <property type="match status" value="1"/>
</dbReference>